<accession>H2C3E9</accession>
<dbReference type="GO" id="GO:0046872">
    <property type="term" value="F:metal ion binding"/>
    <property type="evidence" value="ECO:0007669"/>
    <property type="project" value="UniProtKB-KW"/>
</dbReference>
<dbReference type="eggNOG" id="arCOG00721">
    <property type="taxonomic scope" value="Archaea"/>
</dbReference>
<dbReference type="PANTHER" id="PTHR12814:SF2">
    <property type="entry name" value="RNA-BINDING PROTEIN NOB1"/>
    <property type="match status" value="1"/>
</dbReference>
<dbReference type="Pfam" id="PF17146">
    <property type="entry name" value="PIN_6"/>
    <property type="match status" value="1"/>
</dbReference>
<evidence type="ECO:0000313" key="6">
    <source>
        <dbReference type="Proteomes" id="UP000003980"/>
    </source>
</evidence>
<dbReference type="GO" id="GO:0004521">
    <property type="term" value="F:RNA endonuclease activity"/>
    <property type="evidence" value="ECO:0007669"/>
    <property type="project" value="TreeGrafter"/>
</dbReference>
<dbReference type="Proteomes" id="UP000003980">
    <property type="component" value="Unassembled WGS sequence"/>
</dbReference>
<dbReference type="PANTHER" id="PTHR12814">
    <property type="entry name" value="RNA-BINDING PROTEIN NOB1"/>
    <property type="match status" value="1"/>
</dbReference>
<dbReference type="GO" id="GO:0030490">
    <property type="term" value="P:maturation of SSU-rRNA"/>
    <property type="evidence" value="ECO:0007669"/>
    <property type="project" value="TreeGrafter"/>
</dbReference>
<dbReference type="GO" id="GO:0030688">
    <property type="term" value="C:preribosome, small subunit precursor"/>
    <property type="evidence" value="ECO:0007669"/>
    <property type="project" value="TreeGrafter"/>
</dbReference>
<dbReference type="STRING" id="671065.MetMK1DRAFT_00012730"/>
<evidence type="ECO:0000256" key="2">
    <source>
        <dbReference type="ARBA" id="ARBA00022723"/>
    </source>
</evidence>
<dbReference type="InterPro" id="IPR033411">
    <property type="entry name" value="Ribonuclease_PIN"/>
</dbReference>
<name>H2C3E9_9CREN</name>
<gene>
    <name evidence="5" type="ORF">MetMK1DRAFT_00012730</name>
</gene>
<keyword evidence="1" id="KW-0540">Nuclease</keyword>
<sequence length="160" mass="17724">MFDTAGFFGGLQNSFEKVYTTPLVIEEVRDSSSLGSLSFSMITNKVIIMEPSQMALRKVDQVLRELNERSLSKTDKSVIALAVDLSPAVVFTDDFAIQNALIRLGIRFQPVRLGRKAEEVRSYSYVCKGCGKVFKEPVKSCDVCGGEVKKSVAKVFQREG</sequence>
<evidence type="ECO:0000256" key="1">
    <source>
        <dbReference type="ARBA" id="ARBA00022722"/>
    </source>
</evidence>
<dbReference type="Gene3D" id="3.40.50.1010">
    <property type="entry name" value="5'-nuclease"/>
    <property type="match status" value="1"/>
</dbReference>
<dbReference type="CDD" id="cd09876">
    <property type="entry name" value="PIN_Nob1-like"/>
    <property type="match status" value="1"/>
</dbReference>
<keyword evidence="3" id="KW-0378">Hydrolase</keyword>
<dbReference type="AlphaFoldDB" id="H2C3E9"/>
<reference evidence="5 6" key="1">
    <citation type="submission" date="2012-01" db="EMBL/GenBank/DDBJ databases">
        <title>Improved High-Quality Draft sequence of Metallosphaera yellowstonensis MK1.</title>
        <authorList>
            <consortium name="US DOE Joint Genome Institute"/>
            <person name="Lucas S."/>
            <person name="Han J."/>
            <person name="Cheng J.-F."/>
            <person name="Goodwin L."/>
            <person name="Pitluck S."/>
            <person name="Peters L."/>
            <person name="Teshima H."/>
            <person name="Detter J.C."/>
            <person name="Han C."/>
            <person name="Tapia R."/>
            <person name="Land M."/>
            <person name="Hauser L."/>
            <person name="Kyrpides N."/>
            <person name="Kozubal M."/>
            <person name="Macur R.E."/>
            <person name="Jay Z."/>
            <person name="Inskeep W."/>
            <person name="Woyke T."/>
        </authorList>
    </citation>
    <scope>NUCLEOTIDE SEQUENCE [LARGE SCALE GENOMIC DNA]</scope>
    <source>
        <strain evidence="5 6">MK1</strain>
    </source>
</reference>
<keyword evidence="6" id="KW-1185">Reference proteome</keyword>
<evidence type="ECO:0000256" key="3">
    <source>
        <dbReference type="ARBA" id="ARBA00022801"/>
    </source>
</evidence>
<evidence type="ECO:0000313" key="5">
    <source>
        <dbReference type="EMBL" id="EHP70770.1"/>
    </source>
</evidence>
<feature type="domain" description="Ribonuclease PIN" evidence="4">
    <location>
        <begin position="2"/>
        <end position="85"/>
    </location>
</feature>
<organism evidence="5 6">
    <name type="scientific">Metallosphaera yellowstonensis MK1</name>
    <dbReference type="NCBI Taxonomy" id="671065"/>
    <lineage>
        <taxon>Archaea</taxon>
        <taxon>Thermoproteota</taxon>
        <taxon>Thermoprotei</taxon>
        <taxon>Sulfolobales</taxon>
        <taxon>Sulfolobaceae</taxon>
        <taxon>Metallosphaera</taxon>
    </lineage>
</organism>
<dbReference type="EMBL" id="JH597761">
    <property type="protein sequence ID" value="EHP70770.1"/>
    <property type="molecule type" value="Genomic_DNA"/>
</dbReference>
<keyword evidence="2" id="KW-0479">Metal-binding</keyword>
<protein>
    <submittedName>
        <fullName evidence="5">Putative nucleic acid-binding protein with PIN domain and Zn ribbon</fullName>
    </submittedName>
</protein>
<proteinExistence type="predicted"/>
<evidence type="ECO:0000259" key="4">
    <source>
        <dbReference type="Pfam" id="PF17146"/>
    </source>
</evidence>
<dbReference type="HOGENOM" id="CLU_109674_2_0_2"/>
<dbReference type="InterPro" id="IPR039907">
    <property type="entry name" value="NOB1"/>
</dbReference>
<dbReference type="Gene3D" id="2.20.28.10">
    <property type="match status" value="1"/>
</dbReference>
<dbReference type="GO" id="GO:0016787">
    <property type="term" value="F:hydrolase activity"/>
    <property type="evidence" value="ECO:0007669"/>
    <property type="project" value="UniProtKB-KW"/>
</dbReference>